<protein>
    <recommendedName>
        <fullName evidence="2">Mandelate racemase/muconate lactonizing enzyme N-terminal domain-containing protein</fullName>
    </recommendedName>
</protein>
<evidence type="ECO:0000256" key="1">
    <source>
        <dbReference type="ARBA" id="ARBA00023239"/>
    </source>
</evidence>
<feature type="domain" description="Mandelate racemase/muconate lactonizing enzyme N-terminal" evidence="2">
    <location>
        <begin position="27"/>
        <end position="120"/>
    </location>
</feature>
<dbReference type="PANTHER" id="PTHR48080:SF2">
    <property type="entry name" value="D-GALACTONATE DEHYDRATASE"/>
    <property type="match status" value="1"/>
</dbReference>
<dbReference type="InterPro" id="IPR029017">
    <property type="entry name" value="Enolase-like_N"/>
</dbReference>
<evidence type="ECO:0000259" key="2">
    <source>
        <dbReference type="Pfam" id="PF02746"/>
    </source>
</evidence>
<dbReference type="GO" id="GO:0009063">
    <property type="term" value="P:amino acid catabolic process"/>
    <property type="evidence" value="ECO:0007669"/>
    <property type="project" value="InterPro"/>
</dbReference>
<organism evidence="3">
    <name type="scientific">marine metagenome</name>
    <dbReference type="NCBI Taxonomy" id="408172"/>
    <lineage>
        <taxon>unclassified sequences</taxon>
        <taxon>metagenomes</taxon>
        <taxon>ecological metagenomes</taxon>
    </lineage>
</organism>
<reference evidence="3" key="1">
    <citation type="submission" date="2018-05" db="EMBL/GenBank/DDBJ databases">
        <authorList>
            <person name="Lanie J.A."/>
            <person name="Ng W.-L."/>
            <person name="Kazmierczak K.M."/>
            <person name="Andrzejewski T.M."/>
            <person name="Davidsen T.M."/>
            <person name="Wayne K.J."/>
            <person name="Tettelin H."/>
            <person name="Glass J.I."/>
            <person name="Rusch D."/>
            <person name="Podicherti R."/>
            <person name="Tsui H.-C.T."/>
            <person name="Winkler M.E."/>
        </authorList>
    </citation>
    <scope>NUCLEOTIDE SEQUENCE</scope>
</reference>
<dbReference type="Gene3D" id="3.20.20.120">
    <property type="entry name" value="Enolase-like C-terminal domain"/>
    <property type="match status" value="1"/>
</dbReference>
<proteinExistence type="predicted"/>
<gene>
    <name evidence="3" type="ORF">METZ01_LOCUS439869</name>
</gene>
<sequence>MPPSPIDAGKVIVTAIESVQVSDFFPDLLLVRVHTDQGIIGHGETYYCAEAVQAMLHDWMARRLLGEDALAIESHWRFLYERAANFGVRGTELRALSALDVALWDILGQVCNQPIYRLLGGPVRDKILVYNSCGNPQYGPSTTGRKGWPGFGAIGEPGPLGDSWKLFHEPVALA</sequence>
<dbReference type="EMBL" id="UINC01178704">
    <property type="protein sequence ID" value="SVD87015.1"/>
    <property type="molecule type" value="Genomic_DNA"/>
</dbReference>
<evidence type="ECO:0000313" key="3">
    <source>
        <dbReference type="EMBL" id="SVD87015.1"/>
    </source>
</evidence>
<keyword evidence="1" id="KW-0456">Lyase</keyword>
<dbReference type="PANTHER" id="PTHR48080">
    <property type="entry name" value="D-GALACTONATE DEHYDRATASE-RELATED"/>
    <property type="match status" value="1"/>
</dbReference>
<dbReference type="Gene3D" id="3.30.390.10">
    <property type="entry name" value="Enolase-like, N-terminal domain"/>
    <property type="match status" value="1"/>
</dbReference>
<dbReference type="InterPro" id="IPR034593">
    <property type="entry name" value="DgoD-like"/>
</dbReference>
<feature type="non-terminal residue" evidence="3">
    <location>
        <position position="174"/>
    </location>
</feature>
<name>A0A382YVZ1_9ZZZZ</name>
<dbReference type="InterPro" id="IPR013341">
    <property type="entry name" value="Mandelate_racemase_N_dom"/>
</dbReference>
<dbReference type="GO" id="GO:0016829">
    <property type="term" value="F:lyase activity"/>
    <property type="evidence" value="ECO:0007669"/>
    <property type="project" value="UniProtKB-KW"/>
</dbReference>
<dbReference type="SUPFAM" id="SSF54826">
    <property type="entry name" value="Enolase N-terminal domain-like"/>
    <property type="match status" value="1"/>
</dbReference>
<dbReference type="PROSITE" id="PS00908">
    <property type="entry name" value="MR_MLE_1"/>
    <property type="match status" value="1"/>
</dbReference>
<dbReference type="InterPro" id="IPR036849">
    <property type="entry name" value="Enolase-like_C_sf"/>
</dbReference>
<dbReference type="InterPro" id="IPR018110">
    <property type="entry name" value="Mandel_Rmase/mucon_lact_enz_CS"/>
</dbReference>
<dbReference type="AlphaFoldDB" id="A0A382YVZ1"/>
<dbReference type="Pfam" id="PF02746">
    <property type="entry name" value="MR_MLE_N"/>
    <property type="match status" value="1"/>
</dbReference>
<accession>A0A382YVZ1</accession>